<proteinExistence type="predicted"/>
<keyword evidence="3" id="KW-1185">Reference proteome</keyword>
<comment type="caution">
    <text evidence="2">The sequence shown here is derived from an EMBL/GenBank/DDBJ whole genome shotgun (WGS) entry which is preliminary data.</text>
</comment>
<sequence length="196" mass="21690">MVLKLPEFLPFSASKAGASGLGEAGGSAGNSRGWQKLKEPRAIKQEQQPDRAEQSRSGFCRAVGEISGFTRCLEQENREKSQSFASVSGRKWVAVAGELRSAARDGEKKKGLACNTNIRFNMVKETKEFPAIVTLEDVVEEIVGEIFDENDSKILAANAQKLSAVRFEQINKWGSNVRGQRCNSIDSQNHEEERER</sequence>
<name>A0AAV5LLW7_9ROSI</name>
<feature type="region of interest" description="Disordered" evidence="1">
    <location>
        <begin position="16"/>
        <end position="57"/>
    </location>
</feature>
<organism evidence="2 3">
    <name type="scientific">Rubroshorea leprosula</name>
    <dbReference type="NCBI Taxonomy" id="152421"/>
    <lineage>
        <taxon>Eukaryota</taxon>
        <taxon>Viridiplantae</taxon>
        <taxon>Streptophyta</taxon>
        <taxon>Embryophyta</taxon>
        <taxon>Tracheophyta</taxon>
        <taxon>Spermatophyta</taxon>
        <taxon>Magnoliopsida</taxon>
        <taxon>eudicotyledons</taxon>
        <taxon>Gunneridae</taxon>
        <taxon>Pentapetalae</taxon>
        <taxon>rosids</taxon>
        <taxon>malvids</taxon>
        <taxon>Malvales</taxon>
        <taxon>Dipterocarpaceae</taxon>
        <taxon>Rubroshorea</taxon>
    </lineage>
</organism>
<dbReference type="Proteomes" id="UP001054252">
    <property type="component" value="Unassembled WGS sequence"/>
</dbReference>
<evidence type="ECO:0000256" key="1">
    <source>
        <dbReference type="SAM" id="MobiDB-lite"/>
    </source>
</evidence>
<gene>
    <name evidence="2" type="ORF">SLEP1_g46306</name>
</gene>
<dbReference type="AlphaFoldDB" id="A0AAV5LLW7"/>
<protein>
    <submittedName>
        <fullName evidence="2">Uncharacterized protein</fullName>
    </submittedName>
</protein>
<dbReference type="EMBL" id="BPVZ01000128">
    <property type="protein sequence ID" value="GKV38391.1"/>
    <property type="molecule type" value="Genomic_DNA"/>
</dbReference>
<evidence type="ECO:0000313" key="2">
    <source>
        <dbReference type="EMBL" id="GKV38391.1"/>
    </source>
</evidence>
<accession>A0AAV5LLW7</accession>
<reference evidence="2 3" key="1">
    <citation type="journal article" date="2021" name="Commun. Biol.">
        <title>The genome of Shorea leprosula (Dipterocarpaceae) highlights the ecological relevance of drought in aseasonal tropical rainforests.</title>
        <authorList>
            <person name="Ng K.K.S."/>
            <person name="Kobayashi M.J."/>
            <person name="Fawcett J.A."/>
            <person name="Hatakeyama M."/>
            <person name="Paape T."/>
            <person name="Ng C.H."/>
            <person name="Ang C.C."/>
            <person name="Tnah L.H."/>
            <person name="Lee C.T."/>
            <person name="Nishiyama T."/>
            <person name="Sese J."/>
            <person name="O'Brien M.J."/>
            <person name="Copetti D."/>
            <person name="Mohd Noor M.I."/>
            <person name="Ong R.C."/>
            <person name="Putra M."/>
            <person name="Sireger I.Z."/>
            <person name="Indrioko S."/>
            <person name="Kosugi Y."/>
            <person name="Izuno A."/>
            <person name="Isagi Y."/>
            <person name="Lee S.L."/>
            <person name="Shimizu K.K."/>
        </authorList>
    </citation>
    <scope>NUCLEOTIDE SEQUENCE [LARGE SCALE GENOMIC DNA]</scope>
    <source>
        <strain evidence="2">214</strain>
    </source>
</reference>
<feature type="compositionally biased region" description="Basic and acidic residues" evidence="1">
    <location>
        <begin position="36"/>
        <end position="54"/>
    </location>
</feature>
<feature type="compositionally biased region" description="Gly residues" evidence="1">
    <location>
        <begin position="19"/>
        <end position="28"/>
    </location>
</feature>
<dbReference type="Gene3D" id="3.90.1280.20">
    <property type="match status" value="1"/>
</dbReference>
<evidence type="ECO:0000313" key="3">
    <source>
        <dbReference type="Proteomes" id="UP001054252"/>
    </source>
</evidence>